<keyword evidence="7" id="KW-0865">Zymogen</keyword>
<sequence length="275" mass="28795">MANIGGLVLFFLASALVAGKPIQDEDIEPSLRLDGRIVGGYAVDITRHPHQVSMRRKSCDDCAFSHTCGGSIYNAKVIVTAAHCVNGRVADNFIIVAGTSTRNGVDGAVSRVDKIIMHENYNASVYDNDVALMILSHPLPLNGFTMAPIELATEVPSKGSKSTISGWGTTTAGGFASNQLLAVDVPIVENDRCDAAYAVTYGPGRITDAMLCAGVEGTGGKDACQGDSGGPLLVNGKLTGIVSWGRSCALADYPGVYASVPYLRDWILENVAANS</sequence>
<dbReference type="VEuPathDB" id="VectorBase:MDOA005683"/>
<dbReference type="PANTHER" id="PTHR24276">
    <property type="entry name" value="POLYSERASE-RELATED"/>
    <property type="match status" value="1"/>
</dbReference>
<dbReference type="InterPro" id="IPR001314">
    <property type="entry name" value="Peptidase_S1A"/>
</dbReference>
<keyword evidence="3" id="KW-0964">Secreted</keyword>
<dbReference type="InterPro" id="IPR009003">
    <property type="entry name" value="Peptidase_S1_PA"/>
</dbReference>
<comment type="subcellular location">
    <subcellularLocation>
        <location evidence="1">Secreted</location>
    </subcellularLocation>
</comment>
<reference evidence="9" key="1">
    <citation type="submission" date="2020-05" db="UniProtKB">
        <authorList>
            <consortium name="EnsemblMetazoa"/>
        </authorList>
    </citation>
    <scope>IDENTIFICATION</scope>
    <source>
        <strain evidence="9">Aabys</strain>
    </source>
</reference>
<keyword evidence="6" id="KW-0720">Serine protease</keyword>
<protein>
    <submittedName>
        <fullName evidence="9">Uncharacterized protein</fullName>
    </submittedName>
</protein>
<dbReference type="GO" id="GO:0016485">
    <property type="term" value="P:protein processing"/>
    <property type="evidence" value="ECO:0007669"/>
    <property type="project" value="UniProtKB-ARBA"/>
</dbReference>
<evidence type="ECO:0000256" key="1">
    <source>
        <dbReference type="ARBA" id="ARBA00004613"/>
    </source>
</evidence>
<name>A0A1I8MJW8_MUSDO</name>
<evidence type="ECO:0000256" key="5">
    <source>
        <dbReference type="ARBA" id="ARBA00022801"/>
    </source>
</evidence>
<dbReference type="AlphaFoldDB" id="A0A1I8MJW8"/>
<accession>A0A1I8MJW8</accession>
<keyword evidence="4" id="KW-0645">Protease</keyword>
<dbReference type="InterPro" id="IPR050430">
    <property type="entry name" value="Peptidase_S1"/>
</dbReference>
<dbReference type="GO" id="GO:0004252">
    <property type="term" value="F:serine-type endopeptidase activity"/>
    <property type="evidence" value="ECO:0007669"/>
    <property type="project" value="InterPro"/>
</dbReference>
<evidence type="ECO:0000256" key="3">
    <source>
        <dbReference type="ARBA" id="ARBA00022525"/>
    </source>
</evidence>
<dbReference type="GO" id="GO:0005576">
    <property type="term" value="C:extracellular region"/>
    <property type="evidence" value="ECO:0007669"/>
    <property type="project" value="UniProtKB-SubCell"/>
</dbReference>
<dbReference type="EnsemblMetazoa" id="MDOA005683-RB">
    <property type="protein sequence ID" value="MDOA005683-PB"/>
    <property type="gene ID" value="MDOA005683"/>
</dbReference>
<dbReference type="InterPro" id="IPR001254">
    <property type="entry name" value="Trypsin_dom"/>
</dbReference>
<dbReference type="PROSITE" id="PS50240">
    <property type="entry name" value="TRYPSIN_DOM"/>
    <property type="match status" value="1"/>
</dbReference>
<dbReference type="eggNOG" id="KOG3627">
    <property type="taxonomic scope" value="Eukaryota"/>
</dbReference>
<dbReference type="PANTHER" id="PTHR24276:SF91">
    <property type="entry name" value="AT26814P-RELATED"/>
    <property type="match status" value="1"/>
</dbReference>
<dbReference type="InterPro" id="IPR033116">
    <property type="entry name" value="TRYPSIN_SER"/>
</dbReference>
<comment type="similarity">
    <text evidence="2">Belongs to the peptidase S1 family.</text>
</comment>
<dbReference type="Gene3D" id="2.40.10.10">
    <property type="entry name" value="Trypsin-like serine proteases"/>
    <property type="match status" value="1"/>
</dbReference>
<dbReference type="PRINTS" id="PR00722">
    <property type="entry name" value="CHYMOTRYPSIN"/>
</dbReference>
<organism evidence="9">
    <name type="scientific">Musca domestica</name>
    <name type="common">House fly</name>
    <dbReference type="NCBI Taxonomy" id="7370"/>
    <lineage>
        <taxon>Eukaryota</taxon>
        <taxon>Metazoa</taxon>
        <taxon>Ecdysozoa</taxon>
        <taxon>Arthropoda</taxon>
        <taxon>Hexapoda</taxon>
        <taxon>Insecta</taxon>
        <taxon>Pterygota</taxon>
        <taxon>Neoptera</taxon>
        <taxon>Endopterygota</taxon>
        <taxon>Diptera</taxon>
        <taxon>Brachycera</taxon>
        <taxon>Muscomorpha</taxon>
        <taxon>Muscoidea</taxon>
        <taxon>Muscidae</taxon>
        <taxon>Musca</taxon>
    </lineage>
</organism>
<dbReference type="InterPro" id="IPR043504">
    <property type="entry name" value="Peptidase_S1_PA_chymotrypsin"/>
</dbReference>
<dbReference type="FunFam" id="2.40.10.10:FF:000047">
    <property type="entry name" value="Trypsin eta"/>
    <property type="match status" value="1"/>
</dbReference>
<evidence type="ECO:0000256" key="4">
    <source>
        <dbReference type="ARBA" id="ARBA00022670"/>
    </source>
</evidence>
<dbReference type="CDD" id="cd00190">
    <property type="entry name" value="Tryp_SPc"/>
    <property type="match status" value="1"/>
</dbReference>
<dbReference type="PROSITE" id="PS00135">
    <property type="entry name" value="TRYPSIN_SER"/>
    <property type="match status" value="1"/>
</dbReference>
<dbReference type="SMART" id="SM00020">
    <property type="entry name" value="Tryp_SPc"/>
    <property type="match status" value="1"/>
</dbReference>
<dbReference type="InterPro" id="IPR018114">
    <property type="entry name" value="TRYPSIN_HIS"/>
</dbReference>
<dbReference type="PROSITE" id="PS00134">
    <property type="entry name" value="TRYPSIN_HIS"/>
    <property type="match status" value="1"/>
</dbReference>
<dbReference type="SUPFAM" id="SSF50494">
    <property type="entry name" value="Trypsin-like serine proteases"/>
    <property type="match status" value="1"/>
</dbReference>
<evidence type="ECO:0000256" key="6">
    <source>
        <dbReference type="ARBA" id="ARBA00022825"/>
    </source>
</evidence>
<evidence type="ECO:0000256" key="8">
    <source>
        <dbReference type="ARBA" id="ARBA00023157"/>
    </source>
</evidence>
<dbReference type="Pfam" id="PF00089">
    <property type="entry name" value="Trypsin"/>
    <property type="match status" value="1"/>
</dbReference>
<evidence type="ECO:0000256" key="2">
    <source>
        <dbReference type="ARBA" id="ARBA00007664"/>
    </source>
</evidence>
<evidence type="ECO:0000313" key="9">
    <source>
        <dbReference type="EnsemblMetazoa" id="MDOA005683-PB"/>
    </source>
</evidence>
<evidence type="ECO:0000256" key="7">
    <source>
        <dbReference type="ARBA" id="ARBA00023145"/>
    </source>
</evidence>
<dbReference type="VEuPathDB" id="VectorBase:MDOMA2_005501"/>
<keyword evidence="8" id="KW-1015">Disulfide bond</keyword>
<proteinExistence type="inferred from homology"/>
<keyword evidence="5" id="KW-0378">Hydrolase</keyword>